<feature type="transmembrane region" description="Helical" evidence="5">
    <location>
        <begin position="318"/>
        <end position="337"/>
    </location>
</feature>
<feature type="domain" description="PAS" evidence="6">
    <location>
        <begin position="378"/>
        <end position="448"/>
    </location>
</feature>
<dbReference type="CDD" id="cd00130">
    <property type="entry name" value="PAS"/>
    <property type="match status" value="1"/>
</dbReference>
<dbReference type="Gene3D" id="3.30.450.350">
    <property type="entry name" value="CHASE domain"/>
    <property type="match status" value="1"/>
</dbReference>
<keyword evidence="4 5" id="KW-0472">Membrane</keyword>
<accession>A0A9E8HI37</accession>
<dbReference type="RefSeq" id="WP_267267787.1">
    <property type="nucleotide sequence ID" value="NZ_CP101527.1"/>
</dbReference>
<evidence type="ECO:0000313" key="9">
    <source>
        <dbReference type="Proteomes" id="UP001164472"/>
    </source>
</evidence>
<dbReference type="Gene3D" id="3.30.450.20">
    <property type="entry name" value="PAS domain"/>
    <property type="match status" value="1"/>
</dbReference>
<gene>
    <name evidence="8" type="ORF">NNL22_16475</name>
</gene>
<dbReference type="GO" id="GO:0007165">
    <property type="term" value="P:signal transduction"/>
    <property type="evidence" value="ECO:0007669"/>
    <property type="project" value="UniProtKB-ARBA"/>
</dbReference>
<dbReference type="PROSITE" id="PS50112">
    <property type="entry name" value="PAS"/>
    <property type="match status" value="1"/>
</dbReference>
<dbReference type="SMART" id="SM01079">
    <property type="entry name" value="CHASE"/>
    <property type="match status" value="1"/>
</dbReference>
<protein>
    <submittedName>
        <fullName evidence="8">CHASE domain-containing protein</fullName>
    </submittedName>
</protein>
<dbReference type="InterPro" id="IPR042240">
    <property type="entry name" value="CHASE_sf"/>
</dbReference>
<dbReference type="InterPro" id="IPR006189">
    <property type="entry name" value="CHASE_dom"/>
</dbReference>
<dbReference type="EMBL" id="CP101527">
    <property type="protein sequence ID" value="UZW74597.1"/>
    <property type="molecule type" value="Genomic_DNA"/>
</dbReference>
<dbReference type="PROSITE" id="PS50839">
    <property type="entry name" value="CHASE"/>
    <property type="match status" value="1"/>
</dbReference>
<comment type="subcellular location">
    <subcellularLocation>
        <location evidence="1">Membrane</location>
    </subcellularLocation>
</comment>
<dbReference type="InterPro" id="IPR035965">
    <property type="entry name" value="PAS-like_dom_sf"/>
</dbReference>
<dbReference type="InterPro" id="IPR000014">
    <property type="entry name" value="PAS"/>
</dbReference>
<feature type="domain" description="CHASE" evidence="7">
    <location>
        <begin position="82"/>
        <end position="299"/>
    </location>
</feature>
<organism evidence="8 9">
    <name type="scientific">Alkalimarinus sediminis</name>
    <dbReference type="NCBI Taxonomy" id="1632866"/>
    <lineage>
        <taxon>Bacteria</taxon>
        <taxon>Pseudomonadati</taxon>
        <taxon>Pseudomonadota</taxon>
        <taxon>Gammaproteobacteria</taxon>
        <taxon>Alteromonadales</taxon>
        <taxon>Alteromonadaceae</taxon>
        <taxon>Alkalimarinus</taxon>
    </lineage>
</organism>
<evidence type="ECO:0000259" key="6">
    <source>
        <dbReference type="PROSITE" id="PS50112"/>
    </source>
</evidence>
<proteinExistence type="predicted"/>
<feature type="transmembrane region" description="Helical" evidence="5">
    <location>
        <begin position="20"/>
        <end position="39"/>
    </location>
</feature>
<evidence type="ECO:0000256" key="5">
    <source>
        <dbReference type="SAM" id="Phobius"/>
    </source>
</evidence>
<dbReference type="Proteomes" id="UP001164472">
    <property type="component" value="Chromosome"/>
</dbReference>
<keyword evidence="9" id="KW-1185">Reference proteome</keyword>
<keyword evidence="3 5" id="KW-1133">Transmembrane helix</keyword>
<evidence type="ECO:0000256" key="3">
    <source>
        <dbReference type="ARBA" id="ARBA00022989"/>
    </source>
</evidence>
<dbReference type="Pfam" id="PF03924">
    <property type="entry name" value="CHASE"/>
    <property type="match status" value="1"/>
</dbReference>
<evidence type="ECO:0000256" key="4">
    <source>
        <dbReference type="ARBA" id="ARBA00023136"/>
    </source>
</evidence>
<evidence type="ECO:0000256" key="1">
    <source>
        <dbReference type="ARBA" id="ARBA00004370"/>
    </source>
</evidence>
<evidence type="ECO:0000259" key="7">
    <source>
        <dbReference type="PROSITE" id="PS50839"/>
    </source>
</evidence>
<dbReference type="InterPro" id="IPR013655">
    <property type="entry name" value="PAS_fold_3"/>
</dbReference>
<dbReference type="AlphaFoldDB" id="A0A9E8HI37"/>
<dbReference type="KEGG" id="asem:NNL22_16475"/>
<reference evidence="8" key="1">
    <citation type="submission" date="2022-07" db="EMBL/GenBank/DDBJ databases">
        <title>Alkalimarinus sp. nov., isolated from gut of a Alitta virens.</title>
        <authorList>
            <person name="Yang A.I."/>
            <person name="Shin N.-R."/>
        </authorList>
    </citation>
    <scope>NUCLEOTIDE SEQUENCE</scope>
    <source>
        <strain evidence="8">FA028</strain>
    </source>
</reference>
<evidence type="ECO:0000256" key="2">
    <source>
        <dbReference type="ARBA" id="ARBA00022692"/>
    </source>
</evidence>
<keyword evidence="2 5" id="KW-0812">Transmembrane</keyword>
<dbReference type="PROSITE" id="PS51257">
    <property type="entry name" value="PROKAR_LIPOPROTEIN"/>
    <property type="match status" value="1"/>
</dbReference>
<dbReference type="GO" id="GO:0016020">
    <property type="term" value="C:membrane"/>
    <property type="evidence" value="ECO:0007669"/>
    <property type="project" value="UniProtKB-SubCell"/>
</dbReference>
<dbReference type="Pfam" id="PF08447">
    <property type="entry name" value="PAS_3"/>
    <property type="match status" value="1"/>
</dbReference>
<dbReference type="SUPFAM" id="SSF55785">
    <property type="entry name" value="PYP-like sensor domain (PAS domain)"/>
    <property type="match status" value="1"/>
</dbReference>
<dbReference type="GO" id="GO:0003824">
    <property type="term" value="F:catalytic activity"/>
    <property type="evidence" value="ECO:0007669"/>
    <property type="project" value="UniProtKB-ARBA"/>
</dbReference>
<evidence type="ECO:0000313" key="8">
    <source>
        <dbReference type="EMBL" id="UZW74597.1"/>
    </source>
</evidence>
<name>A0A9E8HI37_9ALTE</name>
<sequence>MEKAYTQNSGPDKHIRYLAPRFFVLGVGVLLSIGCYFYLSALDYEKAVKQIESQNKQRALAIASNANDRLVVLRSLRSYIQAQETFAEPEFSQQASLFLDHYPDIQAIEWAPRIPDALRPDFESAMQSAGREGYQIRQYSAANKTQSSKPQSSYLPIQFVEPAAERKAALGLDLNSVPHWTDLLEKAKTKNAPVASAVTTITQGESQQISVRIFYPVFDDAGLVSGFLSMVIKLEPFIRYTLQGYGLSSINTELFDLNQHSKNPIYSWFGEQTNLISIKTESARARETIPFADRQWLVMSTPTHRYLKSQRSNAPRNLMLGGLLLTALAYLSLHWSYKVRLKLATQLAAIQERQDIDGRALQNKIIEKGVLSRALEDSEKRCRDVIALSRDYTWETDTRHEYTYLSPQTAKIKGFPPKQLAGSCFFDCLIEEDRIKAEEAFRMSQKNQSNIELELRFVGPSGETVTELIRAVPLADTLGQWDGFRGTGHLIDD</sequence>